<evidence type="ECO:0000256" key="12">
    <source>
        <dbReference type="ARBA" id="ARBA00023316"/>
    </source>
</evidence>
<evidence type="ECO:0000313" key="20">
    <source>
        <dbReference type="Proteomes" id="UP000645390"/>
    </source>
</evidence>
<keyword evidence="15" id="KW-1133">Transmembrane helix</keyword>
<feature type="domain" description="Mur ligase C-terminal" evidence="17">
    <location>
        <begin position="310"/>
        <end position="407"/>
    </location>
</feature>
<comment type="pathway">
    <text evidence="2 14">Cell wall biogenesis; peptidoglycan biosynthesis.</text>
</comment>
<dbReference type="GO" id="GO:0016874">
    <property type="term" value="F:ligase activity"/>
    <property type="evidence" value="ECO:0007669"/>
    <property type="project" value="UniProtKB-KW"/>
</dbReference>
<gene>
    <name evidence="14 19" type="primary">murC</name>
    <name evidence="19" type="ORF">GCM10008119_36630</name>
</gene>
<evidence type="ECO:0000259" key="18">
    <source>
        <dbReference type="Pfam" id="PF08245"/>
    </source>
</evidence>
<evidence type="ECO:0000259" key="17">
    <source>
        <dbReference type="Pfam" id="PF02875"/>
    </source>
</evidence>
<evidence type="ECO:0000256" key="4">
    <source>
        <dbReference type="ARBA" id="ARBA00022490"/>
    </source>
</evidence>
<comment type="caution">
    <text evidence="19">The sequence shown here is derived from an EMBL/GenBank/DDBJ whole genome shotgun (WGS) entry which is preliminary data.</text>
</comment>
<evidence type="ECO:0000256" key="14">
    <source>
        <dbReference type="HAMAP-Rule" id="MF_00046"/>
    </source>
</evidence>
<reference evidence="20" key="1">
    <citation type="journal article" date="2019" name="Int. J. Syst. Evol. Microbiol.">
        <title>The Global Catalogue of Microorganisms (GCM) 10K type strain sequencing project: providing services to taxonomists for standard genome sequencing and annotation.</title>
        <authorList>
            <consortium name="The Broad Institute Genomics Platform"/>
            <consortium name="The Broad Institute Genome Sequencing Center for Infectious Disease"/>
            <person name="Wu L."/>
            <person name="Ma J."/>
        </authorList>
    </citation>
    <scope>NUCLEOTIDE SEQUENCE [LARGE SCALE GENOMIC DNA]</scope>
    <source>
        <strain evidence="20">CCM 8939</strain>
    </source>
</reference>
<dbReference type="EC" id="6.3.2.8" evidence="3 14"/>
<comment type="subcellular location">
    <subcellularLocation>
        <location evidence="1 14">Cytoplasm</location>
    </subcellularLocation>
</comment>
<dbReference type="SUPFAM" id="SSF53623">
    <property type="entry name" value="MurD-like peptide ligases, catalytic domain"/>
    <property type="match status" value="1"/>
</dbReference>
<keyword evidence="9 14" id="KW-0133">Cell shape</keyword>
<dbReference type="InterPro" id="IPR004101">
    <property type="entry name" value="Mur_ligase_C"/>
</dbReference>
<dbReference type="PANTHER" id="PTHR43445">
    <property type="entry name" value="UDP-N-ACETYLMURAMATE--L-ALANINE LIGASE-RELATED"/>
    <property type="match status" value="1"/>
</dbReference>
<evidence type="ECO:0000256" key="9">
    <source>
        <dbReference type="ARBA" id="ARBA00022960"/>
    </source>
</evidence>
<dbReference type="SUPFAM" id="SSF53244">
    <property type="entry name" value="MurD-like peptide ligases, peptide-binding domain"/>
    <property type="match status" value="1"/>
</dbReference>
<keyword evidence="4 14" id="KW-0963">Cytoplasm</keyword>
<proteinExistence type="inferred from homology"/>
<dbReference type="RefSeq" id="WP_188417278.1">
    <property type="nucleotide sequence ID" value="NZ_BMDJ01000015.1"/>
</dbReference>
<organism evidence="19 20">
    <name type="scientific">Pedobacter mendelii</name>
    <dbReference type="NCBI Taxonomy" id="1908240"/>
    <lineage>
        <taxon>Bacteria</taxon>
        <taxon>Pseudomonadati</taxon>
        <taxon>Bacteroidota</taxon>
        <taxon>Sphingobacteriia</taxon>
        <taxon>Sphingobacteriales</taxon>
        <taxon>Sphingobacteriaceae</taxon>
        <taxon>Pedobacter</taxon>
    </lineage>
</organism>
<feature type="transmembrane region" description="Helical" evidence="15">
    <location>
        <begin position="9"/>
        <end position="27"/>
    </location>
</feature>
<dbReference type="NCBIfam" id="TIGR01082">
    <property type="entry name" value="murC"/>
    <property type="match status" value="1"/>
</dbReference>
<evidence type="ECO:0000259" key="16">
    <source>
        <dbReference type="Pfam" id="PF01225"/>
    </source>
</evidence>
<evidence type="ECO:0000256" key="5">
    <source>
        <dbReference type="ARBA" id="ARBA00022598"/>
    </source>
</evidence>
<evidence type="ECO:0000256" key="7">
    <source>
        <dbReference type="ARBA" id="ARBA00022741"/>
    </source>
</evidence>
<name>A0ABQ2BP12_9SPHI</name>
<evidence type="ECO:0000256" key="10">
    <source>
        <dbReference type="ARBA" id="ARBA00022984"/>
    </source>
</evidence>
<keyword evidence="8 14" id="KW-0067">ATP-binding</keyword>
<dbReference type="PANTHER" id="PTHR43445:SF3">
    <property type="entry name" value="UDP-N-ACETYLMURAMATE--L-ALANINE LIGASE"/>
    <property type="match status" value="1"/>
</dbReference>
<keyword evidence="10 14" id="KW-0573">Peptidoglycan synthesis</keyword>
<keyword evidence="11 14" id="KW-0131">Cell cycle</keyword>
<dbReference type="InterPro" id="IPR005758">
    <property type="entry name" value="UDP-N-AcMur_Ala_ligase_MurC"/>
</dbReference>
<evidence type="ECO:0000256" key="8">
    <source>
        <dbReference type="ARBA" id="ARBA00022840"/>
    </source>
</evidence>
<dbReference type="InterPro" id="IPR050061">
    <property type="entry name" value="MurCDEF_pg_biosynth"/>
</dbReference>
<dbReference type="Pfam" id="PF08245">
    <property type="entry name" value="Mur_ligase_M"/>
    <property type="match status" value="1"/>
</dbReference>
<keyword evidence="6 14" id="KW-0132">Cell division</keyword>
<keyword evidence="5 14" id="KW-0436">Ligase</keyword>
<dbReference type="InterPro" id="IPR000713">
    <property type="entry name" value="Mur_ligase_N"/>
</dbReference>
<dbReference type="InterPro" id="IPR036565">
    <property type="entry name" value="Mur-like_cat_sf"/>
</dbReference>
<evidence type="ECO:0000256" key="13">
    <source>
        <dbReference type="ARBA" id="ARBA00047833"/>
    </source>
</evidence>
<evidence type="ECO:0000256" key="3">
    <source>
        <dbReference type="ARBA" id="ARBA00012211"/>
    </source>
</evidence>
<evidence type="ECO:0000256" key="1">
    <source>
        <dbReference type="ARBA" id="ARBA00004496"/>
    </source>
</evidence>
<keyword evidence="12 14" id="KW-0961">Cell wall biogenesis/degradation</keyword>
<dbReference type="Pfam" id="PF02875">
    <property type="entry name" value="Mur_ligase_C"/>
    <property type="match status" value="1"/>
</dbReference>
<dbReference type="Gene3D" id="3.90.190.20">
    <property type="entry name" value="Mur ligase, C-terminal domain"/>
    <property type="match status" value="1"/>
</dbReference>
<feature type="binding site" evidence="14">
    <location>
        <begin position="120"/>
        <end position="126"/>
    </location>
    <ligand>
        <name>ATP</name>
        <dbReference type="ChEBI" id="CHEBI:30616"/>
    </ligand>
</feature>
<dbReference type="EMBL" id="BMDJ01000015">
    <property type="protein sequence ID" value="GGI29237.1"/>
    <property type="molecule type" value="Genomic_DNA"/>
</dbReference>
<comment type="catalytic activity">
    <reaction evidence="13 14">
        <text>UDP-N-acetyl-alpha-D-muramate + L-alanine + ATP = UDP-N-acetyl-alpha-D-muramoyl-L-alanine + ADP + phosphate + H(+)</text>
        <dbReference type="Rhea" id="RHEA:23372"/>
        <dbReference type="ChEBI" id="CHEBI:15378"/>
        <dbReference type="ChEBI" id="CHEBI:30616"/>
        <dbReference type="ChEBI" id="CHEBI:43474"/>
        <dbReference type="ChEBI" id="CHEBI:57972"/>
        <dbReference type="ChEBI" id="CHEBI:70757"/>
        <dbReference type="ChEBI" id="CHEBI:83898"/>
        <dbReference type="ChEBI" id="CHEBI:456216"/>
        <dbReference type="EC" id="6.3.2.8"/>
    </reaction>
</comment>
<keyword evidence="7 14" id="KW-0547">Nucleotide-binding</keyword>
<protein>
    <recommendedName>
        <fullName evidence="3 14">UDP-N-acetylmuramate--L-alanine ligase</fullName>
        <ecNumber evidence="3 14">6.3.2.8</ecNumber>
    </recommendedName>
    <alternativeName>
        <fullName evidence="14">UDP-N-acetylmuramoyl-L-alanine synthetase</fullName>
    </alternativeName>
</protein>
<evidence type="ECO:0000256" key="15">
    <source>
        <dbReference type="SAM" id="Phobius"/>
    </source>
</evidence>
<dbReference type="Pfam" id="PF01225">
    <property type="entry name" value="Mur_ligase"/>
    <property type="match status" value="1"/>
</dbReference>
<accession>A0ABQ2BP12</accession>
<evidence type="ECO:0000256" key="11">
    <source>
        <dbReference type="ARBA" id="ARBA00023306"/>
    </source>
</evidence>
<comment type="similarity">
    <text evidence="14">Belongs to the MurCDEF family.</text>
</comment>
<dbReference type="InterPro" id="IPR036615">
    <property type="entry name" value="Mur_ligase_C_dom_sf"/>
</dbReference>
<evidence type="ECO:0000256" key="6">
    <source>
        <dbReference type="ARBA" id="ARBA00022618"/>
    </source>
</evidence>
<evidence type="ECO:0000313" key="19">
    <source>
        <dbReference type="EMBL" id="GGI29237.1"/>
    </source>
</evidence>
<dbReference type="Proteomes" id="UP000645390">
    <property type="component" value="Unassembled WGS sequence"/>
</dbReference>
<comment type="function">
    <text evidence="14">Cell wall formation.</text>
</comment>
<sequence length="451" mass="50220">MELSKINRVYFVGIGGIGMSAIARYFAKRGQLVCGYDKTRTKLTETLEQEGIVISYMDEAASLPFEFQDNHDETLIVYTPAIPKDSKILNQFINKGFSLKKRSEVLGIISKGMFCIAVAGTHGKTTTSSIVAHILKDTGYDCTAFLGGITSNYNSNVLFGNNNVVVVEADEYDRSFLTLHPDVAVITSMDADHLDIYGDKSKLEESFHLFAGQLKSGGHVYAHEGLPIQNSVSYAASSSADARAENLRVEGSKFIFDYSDVNYTIKDLSLMLPGKHNVENTAVAIAIALQLGIDTEKIKQAVANFKGVKRRFEYVVNNDKQIYIDDYAHHPEELKACFDAVRQLYPYKKLTVIFQPHLFTRTRDFADEFAKVLSTADELMLLEIYPARELPIEGINGQYLLDKITLEDKKVCGKDFVIQHVKQTKPELLLTVGAGDVDTLIEPLKNIINNA</sequence>
<feature type="domain" description="Mur ligase N-terminal catalytic" evidence="16">
    <location>
        <begin position="9"/>
        <end position="111"/>
    </location>
</feature>
<feature type="domain" description="Mur ligase central" evidence="18">
    <location>
        <begin position="118"/>
        <end position="288"/>
    </location>
</feature>
<dbReference type="InterPro" id="IPR013221">
    <property type="entry name" value="Mur_ligase_cen"/>
</dbReference>
<keyword evidence="15" id="KW-0812">Transmembrane</keyword>
<keyword evidence="20" id="KW-1185">Reference proteome</keyword>
<evidence type="ECO:0000256" key="2">
    <source>
        <dbReference type="ARBA" id="ARBA00004752"/>
    </source>
</evidence>
<dbReference type="Gene3D" id="3.40.50.720">
    <property type="entry name" value="NAD(P)-binding Rossmann-like Domain"/>
    <property type="match status" value="1"/>
</dbReference>
<dbReference type="Gene3D" id="3.40.1190.10">
    <property type="entry name" value="Mur-like, catalytic domain"/>
    <property type="match status" value="1"/>
</dbReference>
<dbReference type="HAMAP" id="MF_00046">
    <property type="entry name" value="MurC"/>
    <property type="match status" value="1"/>
</dbReference>
<keyword evidence="15" id="KW-0472">Membrane</keyword>
<dbReference type="SUPFAM" id="SSF51984">
    <property type="entry name" value="MurCD N-terminal domain"/>
    <property type="match status" value="1"/>
</dbReference>